<comment type="caution">
    <text evidence="2">The sequence shown here is derived from an EMBL/GenBank/DDBJ whole genome shotgun (WGS) entry which is preliminary data.</text>
</comment>
<dbReference type="AlphaFoldDB" id="A0A931J3B9"/>
<reference evidence="2" key="1">
    <citation type="submission" date="2020-12" db="EMBL/GenBank/DDBJ databases">
        <title>The genome sequence of Inhella sp. 1Y17.</title>
        <authorList>
            <person name="Liu Y."/>
        </authorList>
    </citation>
    <scope>NUCLEOTIDE SEQUENCE</scope>
    <source>
        <strain evidence="2">1Y17</strain>
    </source>
</reference>
<feature type="region of interest" description="Disordered" evidence="1">
    <location>
        <begin position="1"/>
        <end position="20"/>
    </location>
</feature>
<feature type="compositionally biased region" description="Pro residues" evidence="1">
    <location>
        <begin position="1"/>
        <end position="17"/>
    </location>
</feature>
<sequence>MLTQPPAPLPPPSPAPAPSWGQAQFSAALLSMLLRRWRRAAARSHRLTG</sequence>
<evidence type="ECO:0000313" key="3">
    <source>
        <dbReference type="Proteomes" id="UP000613266"/>
    </source>
</evidence>
<evidence type="ECO:0000313" key="2">
    <source>
        <dbReference type="EMBL" id="MBH9576147.1"/>
    </source>
</evidence>
<keyword evidence="3" id="KW-1185">Reference proteome</keyword>
<organism evidence="2 3">
    <name type="scientific">Inhella proteolytica</name>
    <dbReference type="NCBI Taxonomy" id="2795029"/>
    <lineage>
        <taxon>Bacteria</taxon>
        <taxon>Pseudomonadati</taxon>
        <taxon>Pseudomonadota</taxon>
        <taxon>Betaproteobacteria</taxon>
        <taxon>Burkholderiales</taxon>
        <taxon>Sphaerotilaceae</taxon>
        <taxon>Inhella</taxon>
    </lineage>
</organism>
<gene>
    <name evidence="2" type="ORF">I7X39_04425</name>
</gene>
<accession>A0A931J3B9</accession>
<name>A0A931J3B9_9BURK</name>
<dbReference type="EMBL" id="JAEDAK010000002">
    <property type="protein sequence ID" value="MBH9576147.1"/>
    <property type="molecule type" value="Genomic_DNA"/>
</dbReference>
<dbReference type="RefSeq" id="WP_198109752.1">
    <property type="nucleotide sequence ID" value="NZ_JAEDAK010000002.1"/>
</dbReference>
<dbReference type="Proteomes" id="UP000613266">
    <property type="component" value="Unassembled WGS sequence"/>
</dbReference>
<protein>
    <submittedName>
        <fullName evidence="2">Uncharacterized protein</fullName>
    </submittedName>
</protein>
<evidence type="ECO:0000256" key="1">
    <source>
        <dbReference type="SAM" id="MobiDB-lite"/>
    </source>
</evidence>
<proteinExistence type="predicted"/>